<keyword evidence="1" id="KW-1133">Transmembrane helix</keyword>
<dbReference type="EMBL" id="CABFNB010000087">
    <property type="protein sequence ID" value="VTZ60981.1"/>
    <property type="molecule type" value="Genomic_DNA"/>
</dbReference>
<evidence type="ECO:0000256" key="1">
    <source>
        <dbReference type="SAM" id="Phobius"/>
    </source>
</evidence>
<dbReference type="RefSeq" id="WP_018208167.1">
    <property type="nucleotide sequence ID" value="NZ_CABFNB010000087.1"/>
</dbReference>
<feature type="transmembrane region" description="Helical" evidence="1">
    <location>
        <begin position="6"/>
        <end position="31"/>
    </location>
</feature>
<proteinExistence type="predicted"/>
<dbReference type="AlphaFoldDB" id="A0A508WZJ7"/>
<keyword evidence="1" id="KW-0812">Transmembrane</keyword>
<dbReference type="Proteomes" id="UP000507954">
    <property type="component" value="Unassembled WGS sequence"/>
</dbReference>
<evidence type="ECO:0000313" key="2">
    <source>
        <dbReference type="EMBL" id="VTZ60981.1"/>
    </source>
</evidence>
<organism evidence="2">
    <name type="scientific">Sinorhizobium medicae</name>
    <dbReference type="NCBI Taxonomy" id="110321"/>
    <lineage>
        <taxon>Bacteria</taxon>
        <taxon>Pseudomonadati</taxon>
        <taxon>Pseudomonadota</taxon>
        <taxon>Alphaproteobacteria</taxon>
        <taxon>Hyphomicrobiales</taxon>
        <taxon>Rhizobiaceae</taxon>
        <taxon>Sinorhizobium/Ensifer group</taxon>
        <taxon>Sinorhizobium</taxon>
    </lineage>
</organism>
<reference evidence="2" key="1">
    <citation type="submission" date="2019-06" db="EMBL/GenBank/DDBJ databases">
        <authorList>
            <person name="Le Quere A."/>
            <person name="Colella S."/>
        </authorList>
    </citation>
    <scope>NUCLEOTIDE SEQUENCE</scope>
    <source>
        <strain evidence="2">EmedicaeMD41</strain>
    </source>
</reference>
<gene>
    <name evidence="2" type="ORF">EMEDMD4_220099</name>
</gene>
<name>A0A508WZJ7_9HYPH</name>
<keyword evidence="1" id="KW-0472">Membrane</keyword>
<sequence length="228" mass="25413">MKNWLLGGLYLFVALSSLSGVLFGGAAFFLYRFYDDRDPSRAVICEKSGGTAPECAMPESADKVLDALITCGIDFFDVLKEEKAAFLHVRKVFHVNSYGDGQHRETNVIFRQPIEAYGLRLTGYTHSASIPAFIWKPTRYSWGFQVTGLPEEAARAIEMRHPQIEKFKEFFGAWIQESAFTAPASFSIVFHRNEPFPGTYLECKAGEEVSASLGKLPAVSSLFQLTGM</sequence>
<accession>A0A508WZJ7</accession>
<protein>
    <submittedName>
        <fullName evidence="2">Uncharacterized protein</fullName>
    </submittedName>
</protein>